<evidence type="ECO:0000313" key="11">
    <source>
        <dbReference type="Proteomes" id="UP000319514"/>
    </source>
</evidence>
<dbReference type="RefSeq" id="WP_141787584.1">
    <property type="nucleotide sequence ID" value="NZ_BAAAKX010000004.1"/>
</dbReference>
<dbReference type="OrthoDB" id="7376058at2"/>
<evidence type="ECO:0000256" key="7">
    <source>
        <dbReference type="PIRSR" id="PIRSR602403-1"/>
    </source>
</evidence>
<dbReference type="PRINTS" id="PR00385">
    <property type="entry name" value="P450"/>
</dbReference>
<dbReference type="PANTHER" id="PTHR24291">
    <property type="entry name" value="CYTOCHROME P450 FAMILY 4"/>
    <property type="match status" value="1"/>
</dbReference>
<dbReference type="InterPro" id="IPR017972">
    <property type="entry name" value="Cyt_P450_CS"/>
</dbReference>
<dbReference type="GO" id="GO:0020037">
    <property type="term" value="F:heme binding"/>
    <property type="evidence" value="ECO:0007669"/>
    <property type="project" value="InterPro"/>
</dbReference>
<name>A0A542ZHE4_9MICO</name>
<dbReference type="GO" id="GO:0005506">
    <property type="term" value="F:iron ion binding"/>
    <property type="evidence" value="ECO:0007669"/>
    <property type="project" value="InterPro"/>
</dbReference>
<proteinExistence type="inferred from homology"/>
<comment type="cofactor">
    <cofactor evidence="7">
        <name>heme</name>
        <dbReference type="ChEBI" id="CHEBI:30413"/>
    </cofactor>
</comment>
<dbReference type="InterPro" id="IPR036396">
    <property type="entry name" value="Cyt_P450_sf"/>
</dbReference>
<organism evidence="10 11">
    <name type="scientific">Oryzihumus leptocrescens</name>
    <dbReference type="NCBI Taxonomy" id="297536"/>
    <lineage>
        <taxon>Bacteria</taxon>
        <taxon>Bacillati</taxon>
        <taxon>Actinomycetota</taxon>
        <taxon>Actinomycetes</taxon>
        <taxon>Micrococcales</taxon>
        <taxon>Intrasporangiaceae</taxon>
        <taxon>Oryzihumus</taxon>
    </lineage>
</organism>
<keyword evidence="11" id="KW-1185">Reference proteome</keyword>
<dbReference type="InterPro" id="IPR050196">
    <property type="entry name" value="Cytochrome_P450_Monoox"/>
</dbReference>
<dbReference type="Pfam" id="PF00067">
    <property type="entry name" value="p450"/>
    <property type="match status" value="1"/>
</dbReference>
<keyword evidence="2 7" id="KW-0349">Heme</keyword>
<accession>A0A542ZHE4</accession>
<dbReference type="AlphaFoldDB" id="A0A542ZHE4"/>
<keyword evidence="4 8" id="KW-0560">Oxidoreductase</keyword>
<dbReference type="PROSITE" id="PS00086">
    <property type="entry name" value="CYTOCHROME_P450"/>
    <property type="match status" value="1"/>
</dbReference>
<evidence type="ECO:0000256" key="9">
    <source>
        <dbReference type="SAM" id="MobiDB-lite"/>
    </source>
</evidence>
<dbReference type="SUPFAM" id="SSF48264">
    <property type="entry name" value="Cytochrome P450"/>
    <property type="match status" value="1"/>
</dbReference>
<dbReference type="InterPro" id="IPR001128">
    <property type="entry name" value="Cyt_P450"/>
</dbReference>
<comment type="similarity">
    <text evidence="1 8">Belongs to the cytochrome P450 family.</text>
</comment>
<evidence type="ECO:0000256" key="5">
    <source>
        <dbReference type="ARBA" id="ARBA00023004"/>
    </source>
</evidence>
<evidence type="ECO:0000313" key="10">
    <source>
        <dbReference type="EMBL" id="TQL59580.1"/>
    </source>
</evidence>
<dbReference type="PANTHER" id="PTHR24291:SF50">
    <property type="entry name" value="BIFUNCTIONAL ALBAFLAVENONE MONOOXYGENASE_TERPENE SYNTHASE"/>
    <property type="match status" value="1"/>
</dbReference>
<sequence>MARGFAAIRDNPLGFLEDTRRRYGALVAFPVPRTTALLVSDPADVRRVLQSGARTWTKATVQYAALARVTGPGLLAVADDRWLPRRRAAQPAFHHARLDAVSESIRSAAGRVVGEWRSLSADGAVLDVDALAMRVTLDVIGRTLFDEDLAEVTDALVHATDEAAELVVAQGRQVVPLPSWVPTPVNRRLRRAVRDLDRICREVIARRRLRGVGASHHDLLGLLLAAGLPDDAVRDELVTMVVAGHETVASALTWTLMLLAEQPGHQDRLRAEVRATGDVPALQLRRELPWTRAVVDESLRLFPPGWVVSRRAMAPDVLGDRAVPAGTIAIVSPWLLHRDPAAWPDPETFDPGRFDPGHPGSPVSGTATTTARADYLPFGLGPRLCIGRGFSLVELTVLLAELLRDHAVSLPQGWRRPEVDAFVTLRPRGGLRLRVTPCAPGAADRSQAGATGRPAAAQAANPPTTSVAR</sequence>
<protein>
    <submittedName>
        <fullName evidence="10">Cytochrome P450</fullName>
    </submittedName>
</protein>
<evidence type="ECO:0000256" key="6">
    <source>
        <dbReference type="ARBA" id="ARBA00023033"/>
    </source>
</evidence>
<feature type="region of interest" description="Disordered" evidence="9">
    <location>
        <begin position="437"/>
        <end position="469"/>
    </location>
</feature>
<dbReference type="GO" id="GO:0004497">
    <property type="term" value="F:monooxygenase activity"/>
    <property type="evidence" value="ECO:0007669"/>
    <property type="project" value="UniProtKB-KW"/>
</dbReference>
<evidence type="ECO:0000256" key="1">
    <source>
        <dbReference type="ARBA" id="ARBA00010617"/>
    </source>
</evidence>
<keyword evidence="3 7" id="KW-0479">Metal-binding</keyword>
<dbReference type="InterPro" id="IPR002403">
    <property type="entry name" value="Cyt_P450_E_grp-IV"/>
</dbReference>
<feature type="binding site" description="axial binding residue" evidence="7">
    <location>
        <position position="385"/>
    </location>
    <ligand>
        <name>heme</name>
        <dbReference type="ChEBI" id="CHEBI:30413"/>
    </ligand>
    <ligandPart>
        <name>Fe</name>
        <dbReference type="ChEBI" id="CHEBI:18248"/>
    </ligandPart>
</feature>
<feature type="compositionally biased region" description="Low complexity" evidence="9">
    <location>
        <begin position="447"/>
        <end position="469"/>
    </location>
</feature>
<keyword evidence="5 7" id="KW-0408">Iron</keyword>
<evidence type="ECO:0000256" key="4">
    <source>
        <dbReference type="ARBA" id="ARBA00023002"/>
    </source>
</evidence>
<dbReference type="GO" id="GO:0016705">
    <property type="term" value="F:oxidoreductase activity, acting on paired donors, with incorporation or reduction of molecular oxygen"/>
    <property type="evidence" value="ECO:0007669"/>
    <property type="project" value="InterPro"/>
</dbReference>
<dbReference type="Proteomes" id="UP000319514">
    <property type="component" value="Unassembled WGS sequence"/>
</dbReference>
<evidence type="ECO:0000256" key="3">
    <source>
        <dbReference type="ARBA" id="ARBA00022723"/>
    </source>
</evidence>
<reference evidence="10 11" key="1">
    <citation type="submission" date="2019-06" db="EMBL/GenBank/DDBJ databases">
        <title>Sequencing the genomes of 1000 actinobacteria strains.</title>
        <authorList>
            <person name="Klenk H.-P."/>
        </authorList>
    </citation>
    <scope>NUCLEOTIDE SEQUENCE [LARGE SCALE GENOMIC DNA]</scope>
    <source>
        <strain evidence="10 11">DSM 18082</strain>
    </source>
</reference>
<comment type="caution">
    <text evidence="10">The sequence shown here is derived from an EMBL/GenBank/DDBJ whole genome shotgun (WGS) entry which is preliminary data.</text>
</comment>
<dbReference type="PRINTS" id="PR00465">
    <property type="entry name" value="EP450IV"/>
</dbReference>
<dbReference type="Gene3D" id="1.10.630.10">
    <property type="entry name" value="Cytochrome P450"/>
    <property type="match status" value="1"/>
</dbReference>
<evidence type="ECO:0000256" key="2">
    <source>
        <dbReference type="ARBA" id="ARBA00022617"/>
    </source>
</evidence>
<dbReference type="EMBL" id="VFOQ01000001">
    <property type="protein sequence ID" value="TQL59580.1"/>
    <property type="molecule type" value="Genomic_DNA"/>
</dbReference>
<keyword evidence="6 8" id="KW-0503">Monooxygenase</keyword>
<gene>
    <name evidence="10" type="ORF">FB474_0937</name>
</gene>
<evidence type="ECO:0000256" key="8">
    <source>
        <dbReference type="RuleBase" id="RU000461"/>
    </source>
</evidence>